<keyword evidence="3" id="KW-1003">Cell membrane</keyword>
<dbReference type="Proteomes" id="UP001367508">
    <property type="component" value="Unassembled WGS sequence"/>
</dbReference>
<keyword evidence="6" id="KW-0472">Membrane</keyword>
<dbReference type="GO" id="GO:0008285">
    <property type="term" value="P:negative regulation of cell population proliferation"/>
    <property type="evidence" value="ECO:0007669"/>
    <property type="project" value="InterPro"/>
</dbReference>
<keyword evidence="2" id="KW-0217">Developmental protein</keyword>
<dbReference type="InterPro" id="IPR012552">
    <property type="entry name" value="DVL"/>
</dbReference>
<name>A0AAN9MZ68_CANGL</name>
<evidence type="ECO:0000256" key="8">
    <source>
        <dbReference type="SAM" id="MobiDB-lite"/>
    </source>
</evidence>
<comment type="subcellular location">
    <subcellularLocation>
        <location evidence="1">Cell membrane</location>
        <topology evidence="1">Single-pass membrane protein</topology>
    </subcellularLocation>
</comment>
<reference evidence="9 10" key="1">
    <citation type="submission" date="2024-01" db="EMBL/GenBank/DDBJ databases">
        <title>The genomes of 5 underutilized Papilionoideae crops provide insights into root nodulation and disease resistanc.</title>
        <authorList>
            <person name="Jiang F."/>
        </authorList>
    </citation>
    <scope>NUCLEOTIDE SEQUENCE [LARGE SCALE GENOMIC DNA]</scope>
    <source>
        <strain evidence="9">LVBAO_FW01</strain>
        <tissue evidence="9">Leaves</tissue>
    </source>
</reference>
<feature type="compositionally biased region" description="Polar residues" evidence="8">
    <location>
        <begin position="1"/>
        <end position="21"/>
    </location>
</feature>
<keyword evidence="5" id="KW-1133">Transmembrane helix</keyword>
<dbReference type="AlphaFoldDB" id="A0AAN9MZ68"/>
<accession>A0AAN9MZ68</accession>
<dbReference type="Pfam" id="PF08137">
    <property type="entry name" value="DVL"/>
    <property type="match status" value="1"/>
</dbReference>
<protein>
    <submittedName>
        <fullName evidence="9">Uncharacterized protein</fullName>
    </submittedName>
</protein>
<comment type="similarity">
    <text evidence="7">Belongs to the DVL/RTFL small polypeptides family.</text>
</comment>
<evidence type="ECO:0000313" key="10">
    <source>
        <dbReference type="Proteomes" id="UP001367508"/>
    </source>
</evidence>
<evidence type="ECO:0000313" key="9">
    <source>
        <dbReference type="EMBL" id="KAK7363750.1"/>
    </source>
</evidence>
<evidence type="ECO:0000256" key="1">
    <source>
        <dbReference type="ARBA" id="ARBA00004162"/>
    </source>
</evidence>
<evidence type="ECO:0000256" key="4">
    <source>
        <dbReference type="ARBA" id="ARBA00022692"/>
    </source>
</evidence>
<comment type="caution">
    <text evidence="9">The sequence shown here is derived from an EMBL/GenBank/DDBJ whole genome shotgun (WGS) entry which is preliminary data.</text>
</comment>
<dbReference type="GO" id="GO:0048367">
    <property type="term" value="P:shoot system development"/>
    <property type="evidence" value="ECO:0007669"/>
    <property type="project" value="UniProtKB-ARBA"/>
</dbReference>
<proteinExistence type="inferred from homology"/>
<evidence type="ECO:0000256" key="2">
    <source>
        <dbReference type="ARBA" id="ARBA00022473"/>
    </source>
</evidence>
<keyword evidence="4" id="KW-0812">Transmembrane</keyword>
<evidence type="ECO:0000256" key="3">
    <source>
        <dbReference type="ARBA" id="ARBA00022475"/>
    </source>
</evidence>
<sequence>MDNRYSTPSNSTQSHPSQEASSLKKRFLKRAKEHRSRLYILKRCIIMLLCWQNVKEGERKDIISHEDRDISLLLSTCVVLVGLRSRIRCKNNKKLRTYLGIYLDMAFGQPFCLIWYSKLHAGSVGDLECSFADFQCNADNFGVCPQNGVRMKAVLHDPKALCYLIEPCQYHIFDLQLASYFVMGGRDFIRGGSSRKINLSLRLLCFYLKLHLFFDNVLPQNIPSSSSSCV</sequence>
<dbReference type="InterPro" id="IPR051525">
    <property type="entry name" value="DVL_RTFL_regulatory"/>
</dbReference>
<evidence type="ECO:0000256" key="6">
    <source>
        <dbReference type="ARBA" id="ARBA00023136"/>
    </source>
</evidence>
<dbReference type="EMBL" id="JAYMYQ010000001">
    <property type="protein sequence ID" value="KAK7363750.1"/>
    <property type="molecule type" value="Genomic_DNA"/>
</dbReference>
<gene>
    <name evidence="9" type="ORF">VNO77_05904</name>
</gene>
<keyword evidence="10" id="KW-1185">Reference proteome</keyword>
<feature type="region of interest" description="Disordered" evidence="8">
    <location>
        <begin position="1"/>
        <end position="22"/>
    </location>
</feature>
<dbReference type="PANTHER" id="PTHR33102">
    <property type="entry name" value="DVL19-RELATED-RELATED"/>
    <property type="match status" value="1"/>
</dbReference>
<evidence type="ECO:0000256" key="7">
    <source>
        <dbReference type="ARBA" id="ARBA00024340"/>
    </source>
</evidence>
<organism evidence="9 10">
    <name type="scientific">Canavalia gladiata</name>
    <name type="common">Sword bean</name>
    <name type="synonym">Dolichos gladiatus</name>
    <dbReference type="NCBI Taxonomy" id="3824"/>
    <lineage>
        <taxon>Eukaryota</taxon>
        <taxon>Viridiplantae</taxon>
        <taxon>Streptophyta</taxon>
        <taxon>Embryophyta</taxon>
        <taxon>Tracheophyta</taxon>
        <taxon>Spermatophyta</taxon>
        <taxon>Magnoliopsida</taxon>
        <taxon>eudicotyledons</taxon>
        <taxon>Gunneridae</taxon>
        <taxon>Pentapetalae</taxon>
        <taxon>rosids</taxon>
        <taxon>fabids</taxon>
        <taxon>Fabales</taxon>
        <taxon>Fabaceae</taxon>
        <taxon>Papilionoideae</taxon>
        <taxon>50 kb inversion clade</taxon>
        <taxon>NPAAA clade</taxon>
        <taxon>indigoferoid/millettioid clade</taxon>
        <taxon>Phaseoleae</taxon>
        <taxon>Canavalia</taxon>
    </lineage>
</organism>
<dbReference type="GO" id="GO:0005886">
    <property type="term" value="C:plasma membrane"/>
    <property type="evidence" value="ECO:0007669"/>
    <property type="project" value="UniProtKB-SubCell"/>
</dbReference>
<evidence type="ECO:0000256" key="5">
    <source>
        <dbReference type="ARBA" id="ARBA00022989"/>
    </source>
</evidence>